<comment type="similarity">
    <text evidence="7">Belongs to the MsrQ family.</text>
</comment>
<keyword evidence="4 7" id="KW-1133">Transmembrane helix</keyword>
<keyword evidence="7" id="KW-0249">Electron transport</keyword>
<keyword evidence="7" id="KW-0349">Heme</keyword>
<dbReference type="Pfam" id="PF01794">
    <property type="entry name" value="Ferric_reduct"/>
    <property type="match status" value="1"/>
</dbReference>
<comment type="function">
    <text evidence="7">Part of the MsrPQ system that repairs oxidized periplasmic proteins containing methionine sulfoxide residues (Met-O), using respiratory chain electrons. Thus protects these proteins from oxidative-stress damage caused by reactive species of oxygen and chlorine generated by the host defense mechanisms. MsrPQ is essential for the maintenance of envelope integrity under bleach stress, rescuing a wide series of structurally unrelated periplasmic proteins from methionine oxidation. MsrQ provides electrons for reduction to the reductase catalytic subunit MsrP, using the quinone pool of the respiratory chain.</text>
</comment>
<dbReference type="NCBIfam" id="NF003833">
    <property type="entry name" value="PRK05419.1-5"/>
    <property type="match status" value="1"/>
</dbReference>
<dbReference type="InterPro" id="IPR013130">
    <property type="entry name" value="Fe3_Rdtase_TM_dom"/>
</dbReference>
<organism evidence="9 10">
    <name type="scientific">Thioclava marina</name>
    <dbReference type="NCBI Taxonomy" id="1915077"/>
    <lineage>
        <taxon>Bacteria</taxon>
        <taxon>Pseudomonadati</taxon>
        <taxon>Pseudomonadota</taxon>
        <taxon>Alphaproteobacteria</taxon>
        <taxon>Rhodobacterales</taxon>
        <taxon>Paracoccaceae</taxon>
        <taxon>Thioclava</taxon>
    </lineage>
</organism>
<dbReference type="PANTHER" id="PTHR36964">
    <property type="entry name" value="PROTEIN-METHIONINE-SULFOXIDE REDUCTASE HEME-BINDING SUBUNIT MSRQ"/>
    <property type="match status" value="1"/>
</dbReference>
<dbReference type="InterPro" id="IPR022837">
    <property type="entry name" value="MsrQ-like"/>
</dbReference>
<keyword evidence="7" id="KW-0479">Metal-binding</keyword>
<keyword evidence="7" id="KW-0285">Flavoprotein</keyword>
<keyword evidence="5 7" id="KW-0408">Iron</keyword>
<dbReference type="HAMAP" id="MF_01207">
    <property type="entry name" value="MsrQ"/>
    <property type="match status" value="1"/>
</dbReference>
<dbReference type="PANTHER" id="PTHR36964:SF1">
    <property type="entry name" value="PROTEIN-METHIONINE-SULFOXIDE REDUCTASE HEME-BINDING SUBUNIT MSRQ"/>
    <property type="match status" value="1"/>
</dbReference>
<evidence type="ECO:0000256" key="2">
    <source>
        <dbReference type="ARBA" id="ARBA00022448"/>
    </source>
</evidence>
<feature type="domain" description="Ferric oxidoreductase" evidence="8">
    <location>
        <begin position="68"/>
        <end position="166"/>
    </location>
</feature>
<protein>
    <recommendedName>
        <fullName evidence="7">Protein-methionine-sulfoxide reductase heme-binding subunit MsrQ</fullName>
    </recommendedName>
    <alternativeName>
        <fullName evidence="7">Flavocytochrome MsrQ</fullName>
    </alternativeName>
</protein>
<comment type="subunit">
    <text evidence="7">Heterodimer of a catalytic subunit (MsrP) and a heme-binding subunit (MsrQ).</text>
</comment>
<keyword evidence="10" id="KW-1185">Reference proteome</keyword>
<keyword evidence="7" id="KW-1003">Cell membrane</keyword>
<feature type="transmembrane region" description="Helical" evidence="7">
    <location>
        <begin position="87"/>
        <end position="110"/>
    </location>
</feature>
<feature type="transmembrane region" description="Helical" evidence="7">
    <location>
        <begin position="178"/>
        <end position="196"/>
    </location>
</feature>
<evidence type="ECO:0000256" key="7">
    <source>
        <dbReference type="HAMAP-Rule" id="MF_01207"/>
    </source>
</evidence>
<comment type="caution">
    <text evidence="9">The sequence shown here is derived from an EMBL/GenBank/DDBJ whole genome shotgun (WGS) entry which is preliminary data.</text>
</comment>
<dbReference type="RefSeq" id="WP_078527102.1">
    <property type="nucleotide sequence ID" value="NZ_MPZS01000001.1"/>
</dbReference>
<evidence type="ECO:0000259" key="8">
    <source>
        <dbReference type="Pfam" id="PF01794"/>
    </source>
</evidence>
<keyword evidence="7" id="KW-0288">FMN</keyword>
<feature type="transmembrane region" description="Helical" evidence="7">
    <location>
        <begin position="20"/>
        <end position="38"/>
    </location>
</feature>
<evidence type="ECO:0000256" key="6">
    <source>
        <dbReference type="ARBA" id="ARBA00023136"/>
    </source>
</evidence>
<dbReference type="Proteomes" id="UP000242224">
    <property type="component" value="Unassembled WGS sequence"/>
</dbReference>
<dbReference type="EMBL" id="MPZS01000001">
    <property type="protein sequence ID" value="OOY14091.1"/>
    <property type="molecule type" value="Genomic_DNA"/>
</dbReference>
<feature type="transmembrane region" description="Helical" evidence="7">
    <location>
        <begin position="155"/>
        <end position="172"/>
    </location>
</feature>
<feature type="transmembrane region" description="Helical" evidence="7">
    <location>
        <begin position="58"/>
        <end position="75"/>
    </location>
</feature>
<reference evidence="9 10" key="1">
    <citation type="submission" date="2016-11" db="EMBL/GenBank/DDBJ databases">
        <title>A multilocus sequence analysis scheme for characterization of bacteria in the genus Thioclava.</title>
        <authorList>
            <person name="Liu Y."/>
            <person name="Shao Z."/>
        </authorList>
    </citation>
    <scope>NUCLEOTIDE SEQUENCE [LARGE SCALE GENOMIC DNA]</scope>
    <source>
        <strain evidence="9 10">11.10-0-13</strain>
    </source>
</reference>
<evidence type="ECO:0000256" key="5">
    <source>
        <dbReference type="ARBA" id="ARBA00023004"/>
    </source>
</evidence>
<evidence type="ECO:0000313" key="9">
    <source>
        <dbReference type="EMBL" id="OOY14091.1"/>
    </source>
</evidence>
<accession>A0ABX3MRB5</accession>
<gene>
    <name evidence="7" type="primary">msrQ</name>
    <name evidence="9" type="ORF">BMG00_10215</name>
</gene>
<evidence type="ECO:0000256" key="4">
    <source>
        <dbReference type="ARBA" id="ARBA00022989"/>
    </source>
</evidence>
<comment type="cofactor">
    <cofactor evidence="7">
        <name>heme b</name>
        <dbReference type="ChEBI" id="CHEBI:60344"/>
    </cofactor>
    <text evidence="7">Binds 1 heme b (iron(II)-protoporphyrin IX) group per subunit.</text>
</comment>
<evidence type="ECO:0000256" key="1">
    <source>
        <dbReference type="ARBA" id="ARBA00004141"/>
    </source>
</evidence>
<proteinExistence type="inferred from homology"/>
<keyword evidence="6 7" id="KW-0472">Membrane</keyword>
<evidence type="ECO:0000313" key="10">
    <source>
        <dbReference type="Proteomes" id="UP000242224"/>
    </source>
</evidence>
<name>A0ABX3MRB5_9RHOB</name>
<evidence type="ECO:0000256" key="3">
    <source>
        <dbReference type="ARBA" id="ARBA00022692"/>
    </source>
</evidence>
<comment type="cofactor">
    <cofactor evidence="7">
        <name>FMN</name>
        <dbReference type="ChEBI" id="CHEBI:58210"/>
    </cofactor>
    <text evidence="7">Binds 1 FMN per subunit.</text>
</comment>
<comment type="subcellular location">
    <subcellularLocation>
        <location evidence="7">Cell membrane</location>
        <topology evidence="7">Multi-pass membrane protein</topology>
    </subcellularLocation>
    <subcellularLocation>
        <location evidence="1">Membrane</location>
        <topology evidence="1">Multi-pass membrane protein</topology>
    </subcellularLocation>
</comment>
<sequence length="201" mass="22584">MSAASLSAPINSALRRVPSWVVYLAGLIPLAWVIWLTFTGGIGVDPVKAIEHRLGKIALWFLIGGLVITPARRFLGINLIRYRRAIGLLAFFYIALHLTAWVVLDMGMLWGQAAADLIKRPYLFLGISGFVLLIPLALTSNNASIRKLGRNWRRLHWLVYPAVGLGVAHYLWQMKVISAEGWLWFGVFALLLALRFRPRRA</sequence>
<feature type="transmembrane region" description="Helical" evidence="7">
    <location>
        <begin position="122"/>
        <end position="143"/>
    </location>
</feature>
<keyword evidence="3 7" id="KW-0812">Transmembrane</keyword>
<keyword evidence="2 7" id="KW-0813">Transport</keyword>